<dbReference type="Pfam" id="PF01921">
    <property type="entry name" value="tRNA-synt_1f"/>
    <property type="match status" value="1"/>
</dbReference>
<sequence length="544" mass="62750">MAERNENELCHWADTQAARIIKEKGERDLYTCASGITPSGTVHIGNFREIITVDLIVRALRDRGKNVRFIYSWDDYDVFRKVPGNMPNPDELAKYLRFPITMVPDTFGRDENYARHHEKDIENQLPRVGIHPEFLYQASRYRANRYAEGMRIAMQKRDVIKECLNAYRDDEHKMKPEDVYWPVAAFCCKCNKDETEIIDYDGEYGITYKCKACGHVEKGDLRTSKEFKLGWRVDWPMRWNEEKVCFEPGGKDHISPGGSYDTAKLVSKKLYGWDAPVTMKYDFVKLKGVPGKMSSSKGKVISLVDALEVYQPEVLRYIFASNKVDHEFSISFDLDVLTIYEAYDRTERIVWGDELPKEKDEKKREAIILREKRIYELSQIESGMPKVKPYQVPFRLLTTLLQTYSGDIDAVIATFKDIKSEQVECLRRRLVCAWYWITSCAPECAADMCFRIREDGSKADDIAGDILTAVCRVRDEVVPNLDTFATDKDCQQAMYAIATELGLEAKALFTALYHALVGKDQGPRLANFMRIIGKERLTKILSVY</sequence>
<keyword evidence="13" id="KW-1185">Reference proteome</keyword>
<evidence type="ECO:0000256" key="3">
    <source>
        <dbReference type="ARBA" id="ARBA00022490"/>
    </source>
</evidence>
<dbReference type="InterPro" id="IPR001412">
    <property type="entry name" value="aa-tRNA-synth_I_CS"/>
</dbReference>
<evidence type="ECO:0000256" key="4">
    <source>
        <dbReference type="ARBA" id="ARBA00022598"/>
    </source>
</evidence>
<evidence type="ECO:0000256" key="10">
    <source>
        <dbReference type="HAMAP-Rule" id="MF_00177"/>
    </source>
</evidence>
<dbReference type="GO" id="GO:0006430">
    <property type="term" value="P:lysyl-tRNA aminoacylation"/>
    <property type="evidence" value="ECO:0007669"/>
    <property type="project" value="UniProtKB-UniRule"/>
</dbReference>
<feature type="short sequence motif" description="'HIGH' region" evidence="10">
    <location>
        <begin position="38"/>
        <end position="46"/>
    </location>
</feature>
<evidence type="ECO:0000256" key="5">
    <source>
        <dbReference type="ARBA" id="ARBA00022741"/>
    </source>
</evidence>
<dbReference type="PANTHER" id="PTHR37940:SF1">
    <property type="entry name" value="LYSINE--TRNA LIGASE"/>
    <property type="match status" value="1"/>
</dbReference>
<keyword evidence="7 10" id="KW-0648">Protein biosynthesis</keyword>
<feature type="short sequence motif" description="'KMSKS' region" evidence="10">
    <location>
        <begin position="292"/>
        <end position="296"/>
    </location>
</feature>
<comment type="caution">
    <text evidence="12">The sequence shown here is derived from an EMBL/GenBank/DDBJ whole genome shotgun (WGS) entry which is preliminary data.</text>
</comment>
<keyword evidence="3 10" id="KW-0963">Cytoplasm</keyword>
<dbReference type="PANTHER" id="PTHR37940">
    <property type="entry name" value="LYSINE--TRNA LIGASE"/>
    <property type="match status" value="1"/>
</dbReference>
<dbReference type="Gene3D" id="1.10.10.770">
    <property type="match status" value="1"/>
</dbReference>
<dbReference type="InterPro" id="IPR042078">
    <property type="entry name" value="Lys-tRNA-ligase_SC_fold"/>
</dbReference>
<dbReference type="eggNOG" id="COG1384">
    <property type="taxonomic scope" value="Bacteria"/>
</dbReference>
<dbReference type="AlphaFoldDB" id="H7EN02"/>
<dbReference type="SUPFAM" id="SSF48163">
    <property type="entry name" value="An anticodon-binding domain of class I aminoacyl-tRNA synthetases"/>
    <property type="match status" value="1"/>
</dbReference>
<dbReference type="EMBL" id="AGRW01000052">
    <property type="protein sequence ID" value="EIC01066.1"/>
    <property type="molecule type" value="Genomic_DNA"/>
</dbReference>
<protein>
    <recommendedName>
        <fullName evidence="10">Lysine--tRNA ligase</fullName>
        <ecNumber evidence="10">6.1.1.6</ecNumber>
    </recommendedName>
    <alternativeName>
        <fullName evidence="10">Lysyl-tRNA synthetase</fullName>
        <shortName evidence="10">LysRS</shortName>
    </alternativeName>
</protein>
<dbReference type="RefSeq" id="WP_002705809.1">
    <property type="nucleotide sequence ID" value="NZ_AGRW01000052.1"/>
</dbReference>
<dbReference type="OrthoDB" id="9803151at2"/>
<dbReference type="NCBIfam" id="TIGR00467">
    <property type="entry name" value="lysS_arch"/>
    <property type="match status" value="1"/>
</dbReference>
<evidence type="ECO:0000256" key="9">
    <source>
        <dbReference type="ARBA" id="ARBA00048573"/>
    </source>
</evidence>
<comment type="caution">
    <text evidence="10">Lacks conserved residue(s) required for the propagation of feature annotation.</text>
</comment>
<evidence type="ECO:0000256" key="8">
    <source>
        <dbReference type="ARBA" id="ARBA00023146"/>
    </source>
</evidence>
<dbReference type="Gene3D" id="1.10.10.350">
    <property type="match status" value="1"/>
</dbReference>
<dbReference type="InterPro" id="IPR020751">
    <property type="entry name" value="aa-tRNA-synth_I_codon-bd_sub2"/>
</dbReference>
<keyword evidence="5 10" id="KW-0547">Nucleotide-binding</keyword>
<dbReference type="GO" id="GO:0000049">
    <property type="term" value="F:tRNA binding"/>
    <property type="evidence" value="ECO:0007669"/>
    <property type="project" value="InterPro"/>
</dbReference>
<dbReference type="STRING" id="907348.TresaDRAFT_0891"/>
<gene>
    <name evidence="10" type="primary">lysS</name>
    <name evidence="12" type="ORF">TresaDRAFT_0891</name>
</gene>
<comment type="subcellular location">
    <subcellularLocation>
        <location evidence="1 10">Cytoplasm</location>
    </subcellularLocation>
</comment>
<keyword evidence="6 10" id="KW-0067">ATP-binding</keyword>
<reference evidence="12 13" key="1">
    <citation type="submission" date="2011-09" db="EMBL/GenBank/DDBJ databases">
        <title>The draft genome of Treponema saccharophilum DSM 2985.</title>
        <authorList>
            <consortium name="US DOE Joint Genome Institute (JGI-PGF)"/>
            <person name="Lucas S."/>
            <person name="Copeland A."/>
            <person name="Lapidus A."/>
            <person name="Glavina del Rio T."/>
            <person name="Dalin E."/>
            <person name="Tice H."/>
            <person name="Bruce D."/>
            <person name="Goodwin L."/>
            <person name="Pitluck S."/>
            <person name="Peters L."/>
            <person name="Kyrpides N."/>
            <person name="Mavromatis K."/>
            <person name="Ivanova N."/>
            <person name="Markowitz V."/>
            <person name="Cheng J.-F."/>
            <person name="Hugenholtz P."/>
            <person name="Woyke T."/>
            <person name="Wu D."/>
            <person name="Gronow S."/>
            <person name="Wellnitz S."/>
            <person name="Brambilla E."/>
            <person name="Klenk H.-P."/>
            <person name="Eisen J.A."/>
        </authorList>
    </citation>
    <scope>NUCLEOTIDE SEQUENCE [LARGE SCALE GENOMIC DNA]</scope>
    <source>
        <strain evidence="12 13">DSM 2985</strain>
    </source>
</reference>
<dbReference type="GO" id="GO:0005524">
    <property type="term" value="F:ATP binding"/>
    <property type="evidence" value="ECO:0007669"/>
    <property type="project" value="UniProtKB-UniRule"/>
</dbReference>
<evidence type="ECO:0000256" key="1">
    <source>
        <dbReference type="ARBA" id="ARBA00004496"/>
    </source>
</evidence>
<evidence type="ECO:0000313" key="13">
    <source>
        <dbReference type="Proteomes" id="UP000003571"/>
    </source>
</evidence>
<dbReference type="InterPro" id="IPR045462">
    <property type="entry name" value="aa-tRNA-synth_I_cd-bd"/>
</dbReference>
<name>H7EN02_9SPIR</name>
<dbReference type="PROSITE" id="PS00178">
    <property type="entry name" value="AA_TRNA_LIGASE_I"/>
    <property type="match status" value="1"/>
</dbReference>
<evidence type="ECO:0000256" key="2">
    <source>
        <dbReference type="ARBA" id="ARBA00005594"/>
    </source>
</evidence>
<proteinExistence type="inferred from homology"/>
<evidence type="ECO:0000256" key="6">
    <source>
        <dbReference type="ARBA" id="ARBA00022840"/>
    </source>
</evidence>
<comment type="catalytic activity">
    <reaction evidence="9 10">
        <text>tRNA(Lys) + L-lysine + ATP = L-lysyl-tRNA(Lys) + AMP + diphosphate</text>
        <dbReference type="Rhea" id="RHEA:20792"/>
        <dbReference type="Rhea" id="RHEA-COMP:9696"/>
        <dbReference type="Rhea" id="RHEA-COMP:9697"/>
        <dbReference type="ChEBI" id="CHEBI:30616"/>
        <dbReference type="ChEBI" id="CHEBI:32551"/>
        <dbReference type="ChEBI" id="CHEBI:33019"/>
        <dbReference type="ChEBI" id="CHEBI:78442"/>
        <dbReference type="ChEBI" id="CHEBI:78529"/>
        <dbReference type="ChEBI" id="CHEBI:456215"/>
        <dbReference type="EC" id="6.1.1.6"/>
    </reaction>
</comment>
<feature type="domain" description="Aminoacyl-tRNA synthetase class I anticodon-binding" evidence="11">
    <location>
        <begin position="480"/>
        <end position="537"/>
    </location>
</feature>
<dbReference type="GO" id="GO:0005737">
    <property type="term" value="C:cytoplasm"/>
    <property type="evidence" value="ECO:0007669"/>
    <property type="project" value="UniProtKB-SubCell"/>
</dbReference>
<dbReference type="InterPro" id="IPR014729">
    <property type="entry name" value="Rossmann-like_a/b/a_fold"/>
</dbReference>
<keyword evidence="4 10" id="KW-0436">Ligase</keyword>
<dbReference type="InterPro" id="IPR008925">
    <property type="entry name" value="aa_tRNA-synth_I_cd-bd_sf"/>
</dbReference>
<accession>H7EN02</accession>
<dbReference type="Pfam" id="PF19269">
    <property type="entry name" value="Anticodon_2"/>
    <property type="match status" value="1"/>
</dbReference>
<evidence type="ECO:0000313" key="12">
    <source>
        <dbReference type="EMBL" id="EIC01066.1"/>
    </source>
</evidence>
<organism evidence="12 13">
    <name type="scientific">Treponema saccharophilum DSM 2985</name>
    <dbReference type="NCBI Taxonomy" id="907348"/>
    <lineage>
        <taxon>Bacteria</taxon>
        <taxon>Pseudomonadati</taxon>
        <taxon>Spirochaetota</taxon>
        <taxon>Spirochaetia</taxon>
        <taxon>Spirochaetales</taxon>
        <taxon>Treponemataceae</taxon>
        <taxon>Treponema</taxon>
    </lineage>
</organism>
<comment type="similarity">
    <text evidence="2 10">Belongs to the class-I aminoacyl-tRNA synthetase family.</text>
</comment>
<dbReference type="PATRIC" id="fig|907348.3.peg.2311"/>
<evidence type="ECO:0000259" key="11">
    <source>
        <dbReference type="Pfam" id="PF19269"/>
    </source>
</evidence>
<dbReference type="InterPro" id="IPR002904">
    <property type="entry name" value="Lys-tRNA-ligase"/>
</dbReference>
<keyword evidence="8 10" id="KW-0030">Aminoacyl-tRNA synthetase</keyword>
<dbReference type="GO" id="GO:0004824">
    <property type="term" value="F:lysine-tRNA ligase activity"/>
    <property type="evidence" value="ECO:0007669"/>
    <property type="project" value="UniProtKB-UniRule"/>
</dbReference>
<dbReference type="Gene3D" id="6.10.20.10">
    <property type="entry name" value="Lysine tRNA ligase, stem contact fold domain"/>
    <property type="match status" value="1"/>
</dbReference>
<dbReference type="EC" id="6.1.1.6" evidence="10"/>
<dbReference type="SUPFAM" id="SSF52374">
    <property type="entry name" value="Nucleotidylyl transferase"/>
    <property type="match status" value="1"/>
</dbReference>
<dbReference type="Proteomes" id="UP000003571">
    <property type="component" value="Unassembled WGS sequence"/>
</dbReference>
<dbReference type="HAMAP" id="MF_00177">
    <property type="entry name" value="Lys_tRNA_synth_class1"/>
    <property type="match status" value="1"/>
</dbReference>
<evidence type="ECO:0000256" key="7">
    <source>
        <dbReference type="ARBA" id="ARBA00022917"/>
    </source>
</evidence>
<dbReference type="Gene3D" id="3.40.50.620">
    <property type="entry name" value="HUPs"/>
    <property type="match status" value="2"/>
</dbReference>